<dbReference type="AlphaFoldDB" id="A0A6J6S8R6"/>
<evidence type="ECO:0000313" key="2">
    <source>
        <dbReference type="EMBL" id="CAB4731072.1"/>
    </source>
</evidence>
<gene>
    <name evidence="2" type="ORF">UFOPK2683_01285</name>
    <name evidence="3" type="ORF">UFOPK3605_01525</name>
    <name evidence="4" type="ORF">UFOPK3897_00761</name>
</gene>
<evidence type="ECO:0000256" key="1">
    <source>
        <dbReference type="SAM" id="MobiDB-lite"/>
    </source>
</evidence>
<dbReference type="Pfam" id="PF08899">
    <property type="entry name" value="DUF1844"/>
    <property type="match status" value="1"/>
</dbReference>
<dbReference type="EMBL" id="CAEZYK010000088">
    <property type="protein sequence ID" value="CAB4731072.1"/>
    <property type="molecule type" value="Genomic_DNA"/>
</dbReference>
<feature type="compositionally biased region" description="Gly residues" evidence="1">
    <location>
        <begin position="1"/>
        <end position="11"/>
    </location>
</feature>
<feature type="compositionally biased region" description="Pro residues" evidence="1">
    <location>
        <begin position="12"/>
        <end position="22"/>
    </location>
</feature>
<dbReference type="EMBL" id="CAFBOF010000012">
    <property type="protein sequence ID" value="CAB4975112.1"/>
    <property type="molecule type" value="Genomic_DNA"/>
</dbReference>
<accession>A0A6J6S8R6</accession>
<name>A0A6J6S8R6_9ZZZZ</name>
<feature type="region of interest" description="Disordered" evidence="1">
    <location>
        <begin position="1"/>
        <end position="40"/>
    </location>
</feature>
<dbReference type="InterPro" id="IPR014995">
    <property type="entry name" value="DUF1844"/>
</dbReference>
<dbReference type="EMBL" id="CAFBMM010000119">
    <property type="protein sequence ID" value="CAB4918195.1"/>
    <property type="molecule type" value="Genomic_DNA"/>
</dbReference>
<evidence type="ECO:0000313" key="4">
    <source>
        <dbReference type="EMBL" id="CAB4975112.1"/>
    </source>
</evidence>
<reference evidence="2" key="1">
    <citation type="submission" date="2020-05" db="EMBL/GenBank/DDBJ databases">
        <authorList>
            <person name="Chiriac C."/>
            <person name="Salcher M."/>
            <person name="Ghai R."/>
            <person name="Kavagutti S V."/>
        </authorList>
    </citation>
    <scope>NUCLEOTIDE SEQUENCE</scope>
</reference>
<organism evidence="2">
    <name type="scientific">freshwater metagenome</name>
    <dbReference type="NCBI Taxonomy" id="449393"/>
    <lineage>
        <taxon>unclassified sequences</taxon>
        <taxon>metagenomes</taxon>
        <taxon>ecological metagenomes</taxon>
    </lineage>
</organism>
<sequence length="138" mass="14249">MSGLWTPGGGEPTPPQGNPVPAPEANAGSESEMGPEAAAEMARIRSEIASISVADHIANHAIGLWQLAVIHLTPDTASPTPNLSTINLDEARLAIDAMACLVDGLGSDLGENAETLQEALAQLRLAYVEVSEQINSGN</sequence>
<protein>
    <submittedName>
        <fullName evidence="2">Unannotated protein</fullName>
    </submittedName>
</protein>
<proteinExistence type="predicted"/>
<evidence type="ECO:0000313" key="3">
    <source>
        <dbReference type="EMBL" id="CAB4918195.1"/>
    </source>
</evidence>